<dbReference type="PANTHER" id="PTHR30055:SF234">
    <property type="entry name" value="HTH-TYPE TRANSCRIPTIONAL REGULATOR BETI"/>
    <property type="match status" value="1"/>
</dbReference>
<gene>
    <name evidence="6" type="ORF">FQV27_15240</name>
</gene>
<comment type="caution">
    <text evidence="6">The sequence shown here is derived from an EMBL/GenBank/DDBJ whole genome shotgun (WGS) entry which is preliminary data.</text>
</comment>
<dbReference type="GO" id="GO:0003700">
    <property type="term" value="F:DNA-binding transcription factor activity"/>
    <property type="evidence" value="ECO:0007669"/>
    <property type="project" value="TreeGrafter"/>
</dbReference>
<dbReference type="InterPro" id="IPR036271">
    <property type="entry name" value="Tet_transcr_reg_TetR-rel_C_sf"/>
</dbReference>
<dbReference type="PANTHER" id="PTHR30055">
    <property type="entry name" value="HTH-TYPE TRANSCRIPTIONAL REGULATOR RUTR"/>
    <property type="match status" value="1"/>
</dbReference>
<dbReference type="PROSITE" id="PS50977">
    <property type="entry name" value="HTH_TETR_2"/>
    <property type="match status" value="1"/>
</dbReference>
<evidence type="ECO:0000313" key="7">
    <source>
        <dbReference type="Proteomes" id="UP000321562"/>
    </source>
</evidence>
<evidence type="ECO:0000256" key="2">
    <source>
        <dbReference type="ARBA" id="ARBA00023125"/>
    </source>
</evidence>
<keyword evidence="3" id="KW-0804">Transcription</keyword>
<organism evidence="6 7">
    <name type="scientific">Paracoccus aurantiacus</name>
    <dbReference type="NCBI Taxonomy" id="2599412"/>
    <lineage>
        <taxon>Bacteria</taxon>
        <taxon>Pseudomonadati</taxon>
        <taxon>Pseudomonadota</taxon>
        <taxon>Alphaproteobacteria</taxon>
        <taxon>Rhodobacterales</taxon>
        <taxon>Paracoccaceae</taxon>
        <taxon>Paracoccus</taxon>
    </lineage>
</organism>
<reference evidence="6 7" key="1">
    <citation type="submission" date="2019-08" db="EMBL/GenBank/DDBJ databases">
        <authorList>
            <person name="Ye J."/>
        </authorList>
    </citation>
    <scope>NUCLEOTIDE SEQUENCE [LARGE SCALE GENOMIC DNA]</scope>
    <source>
        <strain evidence="6 7">TK008</strain>
    </source>
</reference>
<protein>
    <submittedName>
        <fullName evidence="6">TetR/AcrR family transcriptional regulator</fullName>
    </submittedName>
</protein>
<dbReference type="EMBL" id="VOPL01000007">
    <property type="protein sequence ID" value="TXB67453.1"/>
    <property type="molecule type" value="Genomic_DNA"/>
</dbReference>
<keyword evidence="1" id="KW-0805">Transcription regulation</keyword>
<dbReference type="SUPFAM" id="SSF46689">
    <property type="entry name" value="Homeodomain-like"/>
    <property type="match status" value="1"/>
</dbReference>
<dbReference type="Pfam" id="PF00440">
    <property type="entry name" value="TetR_N"/>
    <property type="match status" value="1"/>
</dbReference>
<keyword evidence="2 4" id="KW-0238">DNA-binding</keyword>
<dbReference type="InterPro" id="IPR001647">
    <property type="entry name" value="HTH_TetR"/>
</dbReference>
<dbReference type="GO" id="GO:0000976">
    <property type="term" value="F:transcription cis-regulatory region binding"/>
    <property type="evidence" value="ECO:0007669"/>
    <property type="project" value="TreeGrafter"/>
</dbReference>
<keyword evidence="7" id="KW-1185">Reference proteome</keyword>
<evidence type="ECO:0000313" key="6">
    <source>
        <dbReference type="EMBL" id="TXB67453.1"/>
    </source>
</evidence>
<evidence type="ECO:0000256" key="1">
    <source>
        <dbReference type="ARBA" id="ARBA00023015"/>
    </source>
</evidence>
<feature type="domain" description="HTH tetR-type" evidence="5">
    <location>
        <begin position="9"/>
        <end position="69"/>
    </location>
</feature>
<dbReference type="OrthoDB" id="8478851at2"/>
<dbReference type="InterPro" id="IPR050109">
    <property type="entry name" value="HTH-type_TetR-like_transc_reg"/>
</dbReference>
<evidence type="ECO:0000256" key="4">
    <source>
        <dbReference type="PROSITE-ProRule" id="PRU00335"/>
    </source>
</evidence>
<accession>A0A5C6RZ68</accession>
<proteinExistence type="predicted"/>
<sequence>MKQPRSGPSETRRKLLEAAVRLFSEHGFRAVSVRQIAAAAGVNSALVNYHYGSKDSLIEEVIRASAAGHVAERMHHLSQAKRRGVAFDLTGLLRIYLEPLLMQESWAEQGGTLVRLHGYLVTERPDLAEDIVARAFNTVNVAFIDELGALLPHLTREVIIWRFYAMIGSLLFFQIRPAPPGLLSISAGRCDSSNSVEVLAQLLPASIAAFQAPMPQAGGEDQARAI</sequence>
<dbReference type="RefSeq" id="WP_147100155.1">
    <property type="nucleotide sequence ID" value="NZ_JBHUFH010000010.1"/>
</dbReference>
<dbReference type="InterPro" id="IPR041586">
    <property type="entry name" value="PsrA_TetR_C"/>
</dbReference>
<dbReference type="SUPFAM" id="SSF48498">
    <property type="entry name" value="Tetracyclin repressor-like, C-terminal domain"/>
    <property type="match status" value="1"/>
</dbReference>
<dbReference type="Proteomes" id="UP000321562">
    <property type="component" value="Unassembled WGS sequence"/>
</dbReference>
<dbReference type="PRINTS" id="PR00455">
    <property type="entry name" value="HTHTETR"/>
</dbReference>
<dbReference type="InterPro" id="IPR009057">
    <property type="entry name" value="Homeodomain-like_sf"/>
</dbReference>
<dbReference type="Pfam" id="PF17939">
    <property type="entry name" value="TetR_C_30"/>
    <property type="match status" value="1"/>
</dbReference>
<evidence type="ECO:0000259" key="5">
    <source>
        <dbReference type="PROSITE" id="PS50977"/>
    </source>
</evidence>
<evidence type="ECO:0000256" key="3">
    <source>
        <dbReference type="ARBA" id="ARBA00023163"/>
    </source>
</evidence>
<feature type="DNA-binding region" description="H-T-H motif" evidence="4">
    <location>
        <begin position="32"/>
        <end position="51"/>
    </location>
</feature>
<dbReference type="Gene3D" id="1.10.357.10">
    <property type="entry name" value="Tetracycline Repressor, domain 2"/>
    <property type="match status" value="1"/>
</dbReference>
<dbReference type="AlphaFoldDB" id="A0A5C6RZ68"/>
<name>A0A5C6RZ68_9RHOB</name>